<dbReference type="PANTHER" id="PTHR10644">
    <property type="entry name" value="DNA REPAIR/RNA PROCESSING CPSF FAMILY"/>
    <property type="match status" value="1"/>
</dbReference>
<reference evidence="1" key="2">
    <citation type="journal article" date="2007" name="Science">
        <title>Draft genome sequence of the sexually transmitted pathogen Trichomonas vaginalis.</title>
        <authorList>
            <person name="Carlton J.M."/>
            <person name="Hirt R.P."/>
            <person name="Silva J.C."/>
            <person name="Delcher A.L."/>
            <person name="Schatz M."/>
            <person name="Zhao Q."/>
            <person name="Wortman J.R."/>
            <person name="Bidwell S.L."/>
            <person name="Alsmark U.C.M."/>
            <person name="Besteiro S."/>
            <person name="Sicheritz-Ponten T."/>
            <person name="Noel C.J."/>
            <person name="Dacks J.B."/>
            <person name="Foster P.G."/>
            <person name="Simillion C."/>
            <person name="Van de Peer Y."/>
            <person name="Miranda-Saavedra D."/>
            <person name="Barton G.J."/>
            <person name="Westrop G.D."/>
            <person name="Mueller S."/>
            <person name="Dessi D."/>
            <person name="Fiori P.L."/>
            <person name="Ren Q."/>
            <person name="Paulsen I."/>
            <person name="Zhang H."/>
            <person name="Bastida-Corcuera F.D."/>
            <person name="Simoes-Barbosa A."/>
            <person name="Brown M.T."/>
            <person name="Hayes R.D."/>
            <person name="Mukherjee M."/>
            <person name="Okumura C.Y."/>
            <person name="Schneider R."/>
            <person name="Smith A.J."/>
            <person name="Vanacova S."/>
            <person name="Villalvazo M."/>
            <person name="Haas B.J."/>
            <person name="Pertea M."/>
            <person name="Feldblyum T.V."/>
            <person name="Utterback T.R."/>
            <person name="Shu C.L."/>
            <person name="Osoegawa K."/>
            <person name="de Jong P.J."/>
            <person name="Hrdy I."/>
            <person name="Horvathova L."/>
            <person name="Zubacova Z."/>
            <person name="Dolezal P."/>
            <person name="Malik S.B."/>
            <person name="Logsdon J.M. Jr."/>
            <person name="Henze K."/>
            <person name="Gupta A."/>
            <person name="Wang C.C."/>
            <person name="Dunne R.L."/>
            <person name="Upcroft J.A."/>
            <person name="Upcroft P."/>
            <person name="White O."/>
            <person name="Salzberg S.L."/>
            <person name="Tang P."/>
            <person name="Chiu C.-H."/>
            <person name="Lee Y.-S."/>
            <person name="Embley T.M."/>
            <person name="Coombs G.H."/>
            <person name="Mottram J.C."/>
            <person name="Tachezy J."/>
            <person name="Fraser-Liggett C.M."/>
            <person name="Johnson P.J."/>
        </authorList>
    </citation>
    <scope>NUCLEOTIDE SEQUENCE [LARGE SCALE GENOMIC DNA]</scope>
    <source>
        <strain evidence="1">G3</strain>
    </source>
</reference>
<dbReference type="InterPro" id="IPR036322">
    <property type="entry name" value="WD40_repeat_dom_sf"/>
</dbReference>
<dbReference type="OrthoDB" id="6109at2759"/>
<keyword evidence="2" id="KW-1185">Reference proteome</keyword>
<dbReference type="Proteomes" id="UP000001542">
    <property type="component" value="Unassembled WGS sequence"/>
</dbReference>
<gene>
    <name evidence="1" type="ORF">TVAG_131050</name>
</gene>
<dbReference type="VEuPathDB" id="TrichDB:TVAG_131050"/>
<dbReference type="AlphaFoldDB" id="A2EPM8"/>
<evidence type="ECO:0008006" key="3">
    <source>
        <dbReference type="Google" id="ProtNLM"/>
    </source>
</evidence>
<dbReference type="InParanoid" id="A2EPM8"/>
<dbReference type="GO" id="GO:0005686">
    <property type="term" value="C:U2 snRNP"/>
    <property type="evidence" value="ECO:0000318"/>
    <property type="project" value="GO_Central"/>
</dbReference>
<dbReference type="RefSeq" id="XP_001317594.1">
    <property type="nucleotide sequence ID" value="XM_001317559.1"/>
</dbReference>
<dbReference type="InterPro" id="IPR015943">
    <property type="entry name" value="WD40/YVTN_repeat-like_dom_sf"/>
</dbReference>
<organism evidence="1 2">
    <name type="scientific">Trichomonas vaginalis (strain ATCC PRA-98 / G3)</name>
    <dbReference type="NCBI Taxonomy" id="412133"/>
    <lineage>
        <taxon>Eukaryota</taxon>
        <taxon>Metamonada</taxon>
        <taxon>Parabasalia</taxon>
        <taxon>Trichomonadida</taxon>
        <taxon>Trichomonadidae</taxon>
        <taxon>Trichomonas</taxon>
    </lineage>
</organism>
<dbReference type="STRING" id="5722.A2EPM8"/>
<dbReference type="InterPro" id="IPR050358">
    <property type="entry name" value="RSE1/DDB1/CFT1"/>
</dbReference>
<dbReference type="GO" id="GO:0000398">
    <property type="term" value="P:mRNA splicing, via spliceosome"/>
    <property type="evidence" value="ECO:0000318"/>
    <property type="project" value="GO_Central"/>
</dbReference>
<dbReference type="SMR" id="A2EPM8"/>
<protein>
    <recommendedName>
        <fullName evidence="3">Cleavage/polyadenylation specificity factor A subunit C-terminal domain-containing protein</fullName>
    </recommendedName>
</protein>
<evidence type="ECO:0000313" key="2">
    <source>
        <dbReference type="Proteomes" id="UP000001542"/>
    </source>
</evidence>
<dbReference type="Gene3D" id="2.130.10.10">
    <property type="entry name" value="YVTN repeat-like/Quinoprotein amine dehydrogenase"/>
    <property type="match status" value="1"/>
</dbReference>
<dbReference type="EMBL" id="DS113450">
    <property type="protein sequence ID" value="EAY05371.1"/>
    <property type="molecule type" value="Genomic_DNA"/>
</dbReference>
<proteinExistence type="predicted"/>
<dbReference type="SUPFAM" id="SSF50978">
    <property type="entry name" value="WD40 repeat-like"/>
    <property type="match status" value="1"/>
</dbReference>
<reference evidence="1" key="1">
    <citation type="submission" date="2006-10" db="EMBL/GenBank/DDBJ databases">
        <authorList>
            <person name="Amadeo P."/>
            <person name="Zhao Q."/>
            <person name="Wortman J."/>
            <person name="Fraser-Liggett C."/>
            <person name="Carlton J."/>
        </authorList>
    </citation>
    <scope>NUCLEOTIDE SEQUENCE</scope>
    <source>
        <strain evidence="1">G3</strain>
    </source>
</reference>
<accession>A2EPM8</accession>
<evidence type="ECO:0000313" key="1">
    <source>
        <dbReference type="EMBL" id="EAY05371.1"/>
    </source>
</evidence>
<dbReference type="KEGG" id="tva:4763234"/>
<name>A2EPM8_TRIV3</name>
<dbReference type="VEuPathDB" id="TrichDB:TVAGG3_0603150"/>
<dbReference type="GO" id="GO:0005634">
    <property type="term" value="C:nucleus"/>
    <property type="evidence" value="ECO:0000318"/>
    <property type="project" value="GO_Central"/>
</dbReference>
<dbReference type="GO" id="GO:0030620">
    <property type="term" value="F:U2 snRNA binding"/>
    <property type="evidence" value="ECO:0000318"/>
    <property type="project" value="GO_Central"/>
</dbReference>
<sequence>MEFIHQTFQRPSYLINVIPGVFLPDIQGKQVLANFHTYFEVFSLQLQNNETSFESIHRQDFFCKVNSVDSGPDIADLTSFFQLTKSKIIQLIYSSEHNLFVIVKTIDIPELCIHSSYISYLRTSLVVSSTNGAICSFSLPNFEVTFLEKPTNIVFQCIRKDTDSMIRVEGGLMNLVLYGKSPFERKEFYSFDRKATMVFPFETDQIIICENEMIHLLKNSSISSTNLNEIPKESQENVGVVIAHCQIDTSLHLILTNNGFLFSIGMNFDVKYISQFAGANNIFFVNLFFVIVTVNFGQSFLYNFINKQVIKVFDWYFGYMDLQPFRKGEFISSSKSKIISRKFGLEITEKNRMIANLENIQNIIPFELSNEKYFIFVNHENSLIFNKENLIALFDNFNANILTIFAKSFTLVDNTNIIIQITKDKVYKDGKVIKNLPSHGEIVSYAANKFHLMIYWSSYYFTYISLNKNEDSLKILTEKDENYVTACCFPPNKKTPIVLATVLKKLIAKSDEDKLNMSLPALVSDMAFLNDTTLVIGYENGYLSIGKFNDSYEFFETSQYMKIGDKKIKIKKNGNVVYAISDDIWIIYDFKNNNMIKPLEKNDFTDIFMAVEENEFLTINSESEIVNFEINLNSDLFTLIEYDFPKHEIDNLISLENSGCTIFRDKNTIYLFITYGEIQKLKRIFTLSSSDQTYEKIRVIKYDKNNSYLYISVSKGGDCKLMVGKLTVNKLESSFEKKFTFDFPRETYNFALIENGFVYEYENSLYFYQIAEEKFQLMTKIQSPELRLKNSILNNSCTFVLGKNQCMYRLSLSNDKVRIITNPYPRKITFGCEYKDNCAIYGDREGNVAIYSDSNPRFSSLIAKTSLNTGYPITGVAYKKCTNNLSLYSTISGELGAILEINNEQLKMEAEFLKKIELKTAAYLQEKTGAMHYVFRNLTIPARNILDLDIISIFMKLNKKEKTSIMSSLSVTCTDELIDQYLTHISAFFMFFAV</sequence>